<keyword evidence="3" id="KW-1185">Reference proteome</keyword>
<evidence type="ECO:0000313" key="2">
    <source>
        <dbReference type="EMBL" id="BAM82474.1"/>
    </source>
</evidence>
<feature type="domain" description="Methyltransferase" evidence="1">
    <location>
        <begin position="105"/>
        <end position="269"/>
    </location>
</feature>
<dbReference type="OrthoDB" id="10258156at2759"/>
<dbReference type="eggNOG" id="KOG2651">
    <property type="taxonomic scope" value="Eukaryota"/>
</dbReference>
<organism evidence="2 3">
    <name type="scientific">Cyanidioschyzon merolae (strain NIES-3377 / 10D)</name>
    <name type="common">Unicellular red alga</name>
    <dbReference type="NCBI Taxonomy" id="280699"/>
    <lineage>
        <taxon>Eukaryota</taxon>
        <taxon>Rhodophyta</taxon>
        <taxon>Bangiophyceae</taxon>
        <taxon>Cyanidiales</taxon>
        <taxon>Cyanidiaceae</taxon>
        <taxon>Cyanidioschyzon</taxon>
    </lineage>
</organism>
<dbReference type="Proteomes" id="UP000007014">
    <property type="component" value="Chromosome 18"/>
</dbReference>
<dbReference type="InterPro" id="IPR025714">
    <property type="entry name" value="Methyltranfer_dom"/>
</dbReference>
<evidence type="ECO:0000313" key="3">
    <source>
        <dbReference type="Proteomes" id="UP000007014"/>
    </source>
</evidence>
<dbReference type="GeneID" id="16996809"/>
<gene>
    <name evidence="2" type="ORF">CYME_CMR251C</name>
</gene>
<name>M1VB61_CYAM1</name>
<sequence length="495" mass="55840">MQLPETPMWQQVLQRVLTELETLRIVHTCRSASLYEDDRIWTLIPAHFREQISDSTSAVLQQEGAALADALLVPFVHTPESTTFLEQKDDLKTTLELAYQRLPRRKALQVRKLAPRMGQLLDQLVCFADHNEEHLQLVEVGCGRGLVSQTLSVALGAQRGRHCLDILGIEQDPRLCALFRRRWARAPQQVEAARCAVRHARIECAADIARHACLARELCDNVTHRSVILALHGCGALSAYALRTLDSERCTLQPEAVICIGCCYHKLRCRDAVAELVPDEAACVEFPLSRWLSQLEGFTFSALAYGGDALMNRSSLYLASTDATALRNPNAMHAQKILRQHHYRAMLQVVLSSLATAGDAELRRRAQMLLEAERDPRWALLRRMGKRIDQFNDFAAYARDGLECLQLPFDPELVQEIAAKYDTPLHRHRCFVFWTLCGRLAPLLEALVLLDRVVYAQECGYHAWIEAAFPAEASPRNRAIIAVRRQVADRCARAA</sequence>
<dbReference type="EMBL" id="AP006500">
    <property type="protein sequence ID" value="BAM82474.1"/>
    <property type="molecule type" value="Genomic_DNA"/>
</dbReference>
<dbReference type="InterPro" id="IPR052220">
    <property type="entry name" value="METTL25"/>
</dbReference>
<dbReference type="HOGENOM" id="CLU_551377_0_0_1"/>
<dbReference type="Pfam" id="PF13679">
    <property type="entry name" value="Methyltransf_32"/>
    <property type="match status" value="1"/>
</dbReference>
<dbReference type="SUPFAM" id="SSF53335">
    <property type="entry name" value="S-adenosyl-L-methionine-dependent methyltransferases"/>
    <property type="match status" value="1"/>
</dbReference>
<proteinExistence type="predicted"/>
<accession>M1VB61</accession>
<dbReference type="Gramene" id="CMR251CT">
    <property type="protein sequence ID" value="CMR251CT"/>
    <property type="gene ID" value="CMR251C"/>
</dbReference>
<dbReference type="InterPro" id="IPR029063">
    <property type="entry name" value="SAM-dependent_MTases_sf"/>
</dbReference>
<protein>
    <recommendedName>
        <fullName evidence="1">Methyltransferase domain-containing protein</fullName>
    </recommendedName>
</protein>
<dbReference type="PANTHER" id="PTHR12496:SF0">
    <property type="entry name" value="METHYLTRANSFERASE DOMAIN-CONTAINING PROTEIN"/>
    <property type="match status" value="1"/>
</dbReference>
<dbReference type="AlphaFoldDB" id="M1VB61"/>
<dbReference type="Gene3D" id="3.40.50.150">
    <property type="entry name" value="Vaccinia Virus protein VP39"/>
    <property type="match status" value="1"/>
</dbReference>
<dbReference type="PANTHER" id="PTHR12496">
    <property type="entry name" value="CGI-41 METHYLTRANSFERASE"/>
    <property type="match status" value="1"/>
</dbReference>
<reference evidence="2 3" key="2">
    <citation type="journal article" date="2007" name="BMC Biol.">
        <title>A 100%-complete sequence reveals unusually simple genomic features in the hot-spring red alga Cyanidioschyzon merolae.</title>
        <authorList>
            <person name="Nozaki H."/>
            <person name="Takano H."/>
            <person name="Misumi O."/>
            <person name="Terasawa K."/>
            <person name="Matsuzaki M."/>
            <person name="Maruyama S."/>
            <person name="Nishida K."/>
            <person name="Yagisawa F."/>
            <person name="Yoshida Y."/>
            <person name="Fujiwara T."/>
            <person name="Takio S."/>
            <person name="Tamura K."/>
            <person name="Chung S.J."/>
            <person name="Nakamura S."/>
            <person name="Kuroiwa H."/>
            <person name="Tanaka K."/>
            <person name="Sato N."/>
            <person name="Kuroiwa T."/>
        </authorList>
    </citation>
    <scope>NUCLEOTIDE SEQUENCE [LARGE SCALE GENOMIC DNA]</scope>
    <source>
        <strain evidence="2 3">10D</strain>
    </source>
</reference>
<dbReference type="RefSeq" id="XP_005538510.1">
    <property type="nucleotide sequence ID" value="XM_005538453.1"/>
</dbReference>
<dbReference type="KEGG" id="cme:CYME_CMR251C"/>
<reference evidence="2 3" key="1">
    <citation type="journal article" date="2004" name="Nature">
        <title>Genome sequence of the ultrasmall unicellular red alga Cyanidioschyzon merolae 10D.</title>
        <authorList>
            <person name="Matsuzaki M."/>
            <person name="Misumi O."/>
            <person name="Shin-i T."/>
            <person name="Maruyama S."/>
            <person name="Takahara M."/>
            <person name="Miyagishima S."/>
            <person name="Mori T."/>
            <person name="Nishida K."/>
            <person name="Yagisawa F."/>
            <person name="Nishida K."/>
            <person name="Yoshida Y."/>
            <person name="Nishimura Y."/>
            <person name="Nakao S."/>
            <person name="Kobayashi T."/>
            <person name="Momoyama Y."/>
            <person name="Higashiyama T."/>
            <person name="Minoda A."/>
            <person name="Sano M."/>
            <person name="Nomoto H."/>
            <person name="Oishi K."/>
            <person name="Hayashi H."/>
            <person name="Ohta F."/>
            <person name="Nishizaka S."/>
            <person name="Haga S."/>
            <person name="Miura S."/>
            <person name="Morishita T."/>
            <person name="Kabeya Y."/>
            <person name="Terasawa K."/>
            <person name="Suzuki Y."/>
            <person name="Ishii Y."/>
            <person name="Asakawa S."/>
            <person name="Takano H."/>
            <person name="Ohta N."/>
            <person name="Kuroiwa H."/>
            <person name="Tanaka K."/>
            <person name="Shimizu N."/>
            <person name="Sugano S."/>
            <person name="Sato N."/>
            <person name="Nozaki H."/>
            <person name="Ogasawara N."/>
            <person name="Kohara Y."/>
            <person name="Kuroiwa T."/>
        </authorList>
    </citation>
    <scope>NUCLEOTIDE SEQUENCE [LARGE SCALE GENOMIC DNA]</scope>
    <source>
        <strain evidence="2 3">10D</strain>
    </source>
</reference>
<evidence type="ECO:0000259" key="1">
    <source>
        <dbReference type="Pfam" id="PF13679"/>
    </source>
</evidence>